<dbReference type="WBParaSite" id="Pan_g15566.t1">
    <property type="protein sequence ID" value="Pan_g15566.t1"/>
    <property type="gene ID" value="Pan_g15566"/>
</dbReference>
<reference evidence="2" key="1">
    <citation type="journal article" date="2013" name="Genetics">
        <title>The draft genome and transcriptome of Panagrellus redivivus are shaped by the harsh demands of a free-living lifestyle.</title>
        <authorList>
            <person name="Srinivasan J."/>
            <person name="Dillman A.R."/>
            <person name="Macchietto M.G."/>
            <person name="Heikkinen L."/>
            <person name="Lakso M."/>
            <person name="Fracchia K.M."/>
            <person name="Antoshechkin I."/>
            <person name="Mortazavi A."/>
            <person name="Wong G."/>
            <person name="Sternberg P.W."/>
        </authorList>
    </citation>
    <scope>NUCLEOTIDE SEQUENCE [LARGE SCALE GENOMIC DNA]</scope>
    <source>
        <strain evidence="2">MT8872</strain>
    </source>
</reference>
<dbReference type="AlphaFoldDB" id="A0A7E4V1V8"/>
<keyword evidence="2" id="KW-1185">Reference proteome</keyword>
<feature type="transmembrane region" description="Helical" evidence="1">
    <location>
        <begin position="143"/>
        <end position="164"/>
    </location>
</feature>
<accession>A0A7E4V1V8</accession>
<feature type="transmembrane region" description="Helical" evidence="1">
    <location>
        <begin position="48"/>
        <end position="67"/>
    </location>
</feature>
<feature type="transmembrane region" description="Helical" evidence="1">
    <location>
        <begin position="185"/>
        <end position="209"/>
    </location>
</feature>
<keyword evidence="1" id="KW-0812">Transmembrane</keyword>
<evidence type="ECO:0000313" key="2">
    <source>
        <dbReference type="Proteomes" id="UP000492821"/>
    </source>
</evidence>
<evidence type="ECO:0000256" key="1">
    <source>
        <dbReference type="SAM" id="Phobius"/>
    </source>
</evidence>
<feature type="transmembrane region" description="Helical" evidence="1">
    <location>
        <begin position="229"/>
        <end position="257"/>
    </location>
</feature>
<organism evidence="2 3">
    <name type="scientific">Panagrellus redivivus</name>
    <name type="common">Microworm</name>
    <dbReference type="NCBI Taxonomy" id="6233"/>
    <lineage>
        <taxon>Eukaryota</taxon>
        <taxon>Metazoa</taxon>
        <taxon>Ecdysozoa</taxon>
        <taxon>Nematoda</taxon>
        <taxon>Chromadorea</taxon>
        <taxon>Rhabditida</taxon>
        <taxon>Tylenchina</taxon>
        <taxon>Panagrolaimomorpha</taxon>
        <taxon>Panagrolaimoidea</taxon>
        <taxon>Panagrolaimidae</taxon>
        <taxon>Panagrellus</taxon>
    </lineage>
</organism>
<dbReference type="Proteomes" id="UP000492821">
    <property type="component" value="Unassembled WGS sequence"/>
</dbReference>
<sequence>MNVKDPTIGINLRPARKFVTKVTTMLRGVPIIKRFLESRWAYYAGRNLQLVTAVLKLVTFALIIDIWHSHKWIVNSVVSDNFIITRDMYLNDCAYTKKGGHLTYCSNGNKRLHYEGFEFGRIHGHGLDSLEDPPLSLKMASAIFEPLIIMSAVDVIGGFAMIFMKDMIVPKAGINGNRKPGYDTCTKLFTLFTTNTFFICLLYTCMGWIIDSNKRSGLAVPTDFGHDTIGPTVIAFIIASGLFVIGVVTTALSLVLFTYENIVHPEEESKAKNIRSA</sequence>
<protein>
    <submittedName>
        <fullName evidence="3">Ion_trans domain-containing protein</fullName>
    </submittedName>
</protein>
<proteinExistence type="predicted"/>
<reference evidence="3" key="2">
    <citation type="submission" date="2020-10" db="UniProtKB">
        <authorList>
            <consortium name="WormBaseParasite"/>
        </authorList>
    </citation>
    <scope>IDENTIFICATION</scope>
</reference>
<name>A0A7E4V1V8_PANRE</name>
<keyword evidence="1" id="KW-1133">Transmembrane helix</keyword>
<evidence type="ECO:0000313" key="3">
    <source>
        <dbReference type="WBParaSite" id="Pan_g15566.t1"/>
    </source>
</evidence>
<keyword evidence="1" id="KW-0472">Membrane</keyword>